<reference evidence="2 3" key="1">
    <citation type="submission" date="2020-08" db="EMBL/GenBank/DDBJ databases">
        <title>Sequencing the genomes of 1000 actinobacteria strains.</title>
        <authorList>
            <person name="Klenk H.-P."/>
        </authorList>
    </citation>
    <scope>NUCLEOTIDE SEQUENCE [LARGE SCALE GENOMIC DNA]</scope>
    <source>
        <strain evidence="2 3">DSM 45790</strain>
    </source>
</reference>
<evidence type="ECO:0000313" key="2">
    <source>
        <dbReference type="EMBL" id="MBB5626668.1"/>
    </source>
</evidence>
<protein>
    <submittedName>
        <fullName evidence="2">Uncharacterized protein</fullName>
    </submittedName>
</protein>
<evidence type="ECO:0000256" key="1">
    <source>
        <dbReference type="SAM" id="MobiDB-lite"/>
    </source>
</evidence>
<comment type="caution">
    <text evidence="2">The sequence shown here is derived from an EMBL/GenBank/DDBJ whole genome shotgun (WGS) entry which is preliminary data.</text>
</comment>
<dbReference type="AlphaFoldDB" id="A0A7W8Z427"/>
<name>A0A7W8Z427_9ACTN</name>
<evidence type="ECO:0000313" key="3">
    <source>
        <dbReference type="Proteomes" id="UP000588112"/>
    </source>
</evidence>
<keyword evidence="3" id="KW-1185">Reference proteome</keyword>
<proteinExistence type="predicted"/>
<dbReference type="Proteomes" id="UP000588112">
    <property type="component" value="Unassembled WGS sequence"/>
</dbReference>
<dbReference type="EMBL" id="JACHBR010000001">
    <property type="protein sequence ID" value="MBB5626668.1"/>
    <property type="molecule type" value="Genomic_DNA"/>
</dbReference>
<feature type="compositionally biased region" description="Basic and acidic residues" evidence="1">
    <location>
        <begin position="1"/>
        <end position="13"/>
    </location>
</feature>
<feature type="region of interest" description="Disordered" evidence="1">
    <location>
        <begin position="1"/>
        <end position="32"/>
    </location>
</feature>
<organism evidence="2 3">
    <name type="scientific">Sphaerisporangium krabiense</name>
    <dbReference type="NCBI Taxonomy" id="763782"/>
    <lineage>
        <taxon>Bacteria</taxon>
        <taxon>Bacillati</taxon>
        <taxon>Actinomycetota</taxon>
        <taxon>Actinomycetes</taxon>
        <taxon>Streptosporangiales</taxon>
        <taxon>Streptosporangiaceae</taxon>
        <taxon>Sphaerisporangium</taxon>
    </lineage>
</organism>
<gene>
    <name evidence="2" type="ORF">BJ981_002367</name>
</gene>
<sequence>MPKPSGDHMHWDTGQKQSRRVKVPKVMQPRMG</sequence>
<accession>A0A7W8Z427</accession>